<evidence type="ECO:0000256" key="4">
    <source>
        <dbReference type="ARBA" id="ARBA00012173"/>
    </source>
</evidence>
<comment type="similarity">
    <text evidence="3 12">Belongs to the FAD-dependent oxidoreductase 2 family. NadB subfamily.</text>
</comment>
<dbReference type="EC" id="1.4.3.16" evidence="4 11"/>
<evidence type="ECO:0000259" key="13">
    <source>
        <dbReference type="Pfam" id="PF00890"/>
    </source>
</evidence>
<dbReference type="InterPro" id="IPR037099">
    <property type="entry name" value="Fum_R/Succ_DH_flav-like_C_sf"/>
</dbReference>
<dbReference type="Pfam" id="PF00890">
    <property type="entry name" value="FAD_binding_2"/>
    <property type="match status" value="1"/>
</dbReference>
<evidence type="ECO:0000256" key="7">
    <source>
        <dbReference type="ARBA" id="ARBA00022642"/>
    </source>
</evidence>
<reference evidence="16" key="1">
    <citation type="journal article" date="2019" name="Int. J. Syst. Evol. Microbiol.">
        <title>The Global Catalogue of Microorganisms (GCM) 10K type strain sequencing project: providing services to taxonomists for standard genome sequencing and annotation.</title>
        <authorList>
            <consortium name="The Broad Institute Genomics Platform"/>
            <consortium name="The Broad Institute Genome Sequencing Center for Infectious Disease"/>
            <person name="Wu L."/>
            <person name="Ma J."/>
        </authorList>
    </citation>
    <scope>NUCLEOTIDE SEQUENCE [LARGE SCALE GENOMIC DNA]</scope>
    <source>
        <strain evidence="16">CCUG 61889</strain>
    </source>
</reference>
<evidence type="ECO:0000256" key="5">
    <source>
        <dbReference type="ARBA" id="ARBA00021901"/>
    </source>
</evidence>
<dbReference type="Gene3D" id="3.50.50.60">
    <property type="entry name" value="FAD/NAD(P)-binding domain"/>
    <property type="match status" value="1"/>
</dbReference>
<dbReference type="Pfam" id="PF02910">
    <property type="entry name" value="Succ_DH_flav_C"/>
    <property type="match status" value="1"/>
</dbReference>
<dbReference type="InterPro" id="IPR003953">
    <property type="entry name" value="FAD-dep_OxRdtase_2_FAD-bd"/>
</dbReference>
<evidence type="ECO:0000256" key="2">
    <source>
        <dbReference type="ARBA" id="ARBA00004950"/>
    </source>
</evidence>
<sequence>MQVYDVVIIGSGLAAWMTAHSLPKNKTVAMLTKQSRWSSNSMLAQGGVAAVFSKEDHWSSHYRDTMTAGCEYNNEQAVEYLVKRGPALIHELMRSGLRFDCNEHNEVLLGREGAHTCRRILHAGGDATGKALVSFLYQQAHHYVDMIEYEKVQELIVTDGRCVGVWTQNSAGELSAYYAQHVVLATGGCGALYSYTSNTPEAVGNGLSLAYRAGAELVDLEFIQFHPTLLVQNGKAVGLVSEAVRGEGAVLVNGHGERIMKGVHELEDLAPRDIVSREIYKRMTNGEQIFLSIKNVKNFTKRFPTITSLCRTHGINLEKQLIPVMPGAHFHMGGVKVNMFGETNIQRLYAVGEAACSGVHGANRLASNSLLEGLVFGELVAKRITERQDEPIIPVPFSVPFRQEVPLLPSKTYVQEMMMSHVGIVRSHSSLTRMVRLLEECLKEVEGNLLGYKHETIECIHMITAAYVIAKSALEREESRGAHFRSDFPAACPRWSKQKIIRQKEKVLAWKV</sequence>
<comment type="cofactor">
    <cofactor evidence="1 12">
        <name>FAD</name>
        <dbReference type="ChEBI" id="CHEBI:57692"/>
    </cofactor>
</comment>
<keyword evidence="9 12" id="KW-0560">Oxidoreductase</keyword>
<keyword evidence="16" id="KW-1185">Reference proteome</keyword>
<organism evidence="15 16">
    <name type="scientific">Bacillus songklensis</name>
    <dbReference type="NCBI Taxonomy" id="1069116"/>
    <lineage>
        <taxon>Bacteria</taxon>
        <taxon>Bacillati</taxon>
        <taxon>Bacillota</taxon>
        <taxon>Bacilli</taxon>
        <taxon>Bacillales</taxon>
        <taxon>Bacillaceae</taxon>
        <taxon>Bacillus</taxon>
    </lineage>
</organism>
<dbReference type="GO" id="GO:0008734">
    <property type="term" value="F:L-aspartate oxidase activity"/>
    <property type="evidence" value="ECO:0007669"/>
    <property type="project" value="UniProtKB-EC"/>
</dbReference>
<evidence type="ECO:0000256" key="3">
    <source>
        <dbReference type="ARBA" id="ARBA00008562"/>
    </source>
</evidence>
<dbReference type="InterPro" id="IPR027477">
    <property type="entry name" value="Succ_DH/fumarate_Rdtase_cat_sf"/>
</dbReference>
<dbReference type="PANTHER" id="PTHR42716">
    <property type="entry name" value="L-ASPARTATE OXIDASE"/>
    <property type="match status" value="1"/>
</dbReference>
<accession>A0ABV8B040</accession>
<keyword evidence="8 12" id="KW-0274">FAD</keyword>
<comment type="subcellular location">
    <subcellularLocation>
        <location evidence="12">Cytoplasm</location>
    </subcellularLocation>
</comment>
<dbReference type="SUPFAM" id="SSF56425">
    <property type="entry name" value="Succinate dehydrogenase/fumarate reductase flavoprotein, catalytic domain"/>
    <property type="match status" value="1"/>
</dbReference>
<dbReference type="InterPro" id="IPR005288">
    <property type="entry name" value="NadB"/>
</dbReference>
<keyword evidence="7 12" id="KW-0662">Pyridine nucleotide biosynthesis</keyword>
<feature type="domain" description="Fumarate reductase/succinate dehydrogenase flavoprotein-like C-terminal" evidence="14">
    <location>
        <begin position="414"/>
        <end position="502"/>
    </location>
</feature>
<dbReference type="InterPro" id="IPR015939">
    <property type="entry name" value="Fum_Rdtase/Succ_DH_flav-like_C"/>
</dbReference>
<dbReference type="Proteomes" id="UP001595752">
    <property type="component" value="Unassembled WGS sequence"/>
</dbReference>
<evidence type="ECO:0000256" key="8">
    <source>
        <dbReference type="ARBA" id="ARBA00022827"/>
    </source>
</evidence>
<comment type="function">
    <text evidence="12">Catalyzes the oxidation of L-aspartate to iminoaspartate.</text>
</comment>
<name>A0ABV8B040_9BACI</name>
<dbReference type="Gene3D" id="1.20.58.100">
    <property type="entry name" value="Fumarate reductase/succinate dehydrogenase flavoprotein-like, C-terminal domain"/>
    <property type="match status" value="1"/>
</dbReference>
<dbReference type="Gene3D" id="3.90.700.10">
    <property type="entry name" value="Succinate dehydrogenase/fumarate reductase flavoprotein, catalytic domain"/>
    <property type="match status" value="1"/>
</dbReference>
<evidence type="ECO:0000256" key="1">
    <source>
        <dbReference type="ARBA" id="ARBA00001974"/>
    </source>
</evidence>
<comment type="caution">
    <text evidence="15">The sequence shown here is derived from an EMBL/GenBank/DDBJ whole genome shotgun (WGS) entry which is preliminary data.</text>
</comment>
<evidence type="ECO:0000259" key="14">
    <source>
        <dbReference type="Pfam" id="PF02910"/>
    </source>
</evidence>
<dbReference type="InterPro" id="IPR036188">
    <property type="entry name" value="FAD/NAD-bd_sf"/>
</dbReference>
<comment type="pathway">
    <text evidence="2 12">Cofactor biosynthesis; NAD(+) biosynthesis; iminoaspartate from L-aspartate (oxidase route): step 1/1.</text>
</comment>
<comment type="catalytic activity">
    <reaction evidence="10">
        <text>L-aspartate + O2 = iminosuccinate + H2O2</text>
        <dbReference type="Rhea" id="RHEA:25876"/>
        <dbReference type="ChEBI" id="CHEBI:15379"/>
        <dbReference type="ChEBI" id="CHEBI:16240"/>
        <dbReference type="ChEBI" id="CHEBI:29991"/>
        <dbReference type="ChEBI" id="CHEBI:77875"/>
        <dbReference type="EC" id="1.4.3.16"/>
    </reaction>
    <physiologicalReaction direction="left-to-right" evidence="10">
        <dbReference type="Rhea" id="RHEA:25877"/>
    </physiologicalReaction>
</comment>
<evidence type="ECO:0000256" key="12">
    <source>
        <dbReference type="RuleBase" id="RU362049"/>
    </source>
</evidence>
<protein>
    <recommendedName>
        <fullName evidence="5 11">L-aspartate oxidase</fullName>
        <ecNumber evidence="4 11">1.4.3.16</ecNumber>
    </recommendedName>
</protein>
<dbReference type="SUPFAM" id="SSF46977">
    <property type="entry name" value="Succinate dehydrogenase/fumarate reductase flavoprotein C-terminal domain"/>
    <property type="match status" value="1"/>
</dbReference>
<feature type="domain" description="FAD-dependent oxidoreductase 2 FAD-binding" evidence="13">
    <location>
        <begin position="5"/>
        <end position="370"/>
    </location>
</feature>
<evidence type="ECO:0000313" key="16">
    <source>
        <dbReference type="Proteomes" id="UP001595752"/>
    </source>
</evidence>
<dbReference type="NCBIfam" id="NF005978">
    <property type="entry name" value="PRK08071.1"/>
    <property type="match status" value="1"/>
</dbReference>
<evidence type="ECO:0000256" key="11">
    <source>
        <dbReference type="NCBIfam" id="TIGR00551"/>
    </source>
</evidence>
<dbReference type="PANTHER" id="PTHR42716:SF2">
    <property type="entry name" value="L-ASPARTATE OXIDASE, CHLOROPLASTIC"/>
    <property type="match status" value="1"/>
</dbReference>
<evidence type="ECO:0000256" key="10">
    <source>
        <dbReference type="ARBA" id="ARBA00048305"/>
    </source>
</evidence>
<dbReference type="EMBL" id="JBHRZT010000020">
    <property type="protein sequence ID" value="MFC3883072.1"/>
    <property type="molecule type" value="Genomic_DNA"/>
</dbReference>
<proteinExistence type="inferred from homology"/>
<evidence type="ECO:0000256" key="9">
    <source>
        <dbReference type="ARBA" id="ARBA00023002"/>
    </source>
</evidence>
<evidence type="ECO:0000313" key="15">
    <source>
        <dbReference type="EMBL" id="MFC3883072.1"/>
    </source>
</evidence>
<keyword evidence="6 12" id="KW-0285">Flavoprotein</keyword>
<evidence type="ECO:0000256" key="6">
    <source>
        <dbReference type="ARBA" id="ARBA00022630"/>
    </source>
</evidence>
<dbReference type="RefSeq" id="WP_377913111.1">
    <property type="nucleotide sequence ID" value="NZ_JBHRZT010000020.1"/>
</dbReference>
<dbReference type="SUPFAM" id="SSF51905">
    <property type="entry name" value="FAD/NAD(P)-binding domain"/>
    <property type="match status" value="1"/>
</dbReference>
<dbReference type="NCBIfam" id="TIGR00551">
    <property type="entry name" value="nadB"/>
    <property type="match status" value="1"/>
</dbReference>
<gene>
    <name evidence="15" type="primary">nadB</name>
    <name evidence="15" type="ORF">ACFOU2_05915</name>
</gene>